<dbReference type="AlphaFoldDB" id="A0A059DKI2"/>
<accession>A0A059DKI2</accession>
<protein>
    <submittedName>
        <fullName evidence="1">Uncharacterized protein</fullName>
    </submittedName>
</protein>
<proteinExistence type="predicted"/>
<dbReference type="Gramene" id="KCW90902">
    <property type="protein sequence ID" value="KCW90902"/>
    <property type="gene ID" value="EUGRSUZ_A02938"/>
</dbReference>
<name>A0A059DKI2_EUCGR</name>
<evidence type="ECO:0000313" key="1">
    <source>
        <dbReference type="EMBL" id="KCW90902.1"/>
    </source>
</evidence>
<organism evidence="1">
    <name type="scientific">Eucalyptus grandis</name>
    <name type="common">Flooded gum</name>
    <dbReference type="NCBI Taxonomy" id="71139"/>
    <lineage>
        <taxon>Eukaryota</taxon>
        <taxon>Viridiplantae</taxon>
        <taxon>Streptophyta</taxon>
        <taxon>Embryophyta</taxon>
        <taxon>Tracheophyta</taxon>
        <taxon>Spermatophyta</taxon>
        <taxon>Magnoliopsida</taxon>
        <taxon>eudicotyledons</taxon>
        <taxon>Gunneridae</taxon>
        <taxon>Pentapetalae</taxon>
        <taxon>rosids</taxon>
        <taxon>malvids</taxon>
        <taxon>Myrtales</taxon>
        <taxon>Myrtaceae</taxon>
        <taxon>Myrtoideae</taxon>
        <taxon>Eucalypteae</taxon>
        <taxon>Eucalyptus</taxon>
    </lineage>
</organism>
<sequence>MQAWTKGRLHGHPLGMCARRTSGNNILFKPCYWLYLVFSRSQPFSLPNRVLPSGLPSSWQEPFKVLFKTLLKIRY</sequence>
<dbReference type="EMBL" id="KK198753">
    <property type="protein sequence ID" value="KCW90902.1"/>
    <property type="molecule type" value="Genomic_DNA"/>
</dbReference>
<dbReference type="InParanoid" id="A0A059DKI2"/>
<gene>
    <name evidence="1" type="ORF">EUGRSUZ_A02938</name>
</gene>
<reference evidence="1" key="1">
    <citation type="submission" date="2013-07" db="EMBL/GenBank/DDBJ databases">
        <title>The genome of Eucalyptus grandis.</title>
        <authorList>
            <person name="Schmutz J."/>
            <person name="Hayes R."/>
            <person name="Myburg A."/>
            <person name="Tuskan G."/>
            <person name="Grattapaglia D."/>
            <person name="Rokhsar D.S."/>
        </authorList>
    </citation>
    <scope>NUCLEOTIDE SEQUENCE</scope>
    <source>
        <tissue evidence="1">Leaf extractions</tissue>
    </source>
</reference>